<reference evidence="4 5" key="4">
    <citation type="journal article" date="2021" name="Sci. Rep.">
        <title>Crystal structures of non-oxidative decarboxylases reveal a new mechanism of action with a catalytic dyad and structural twists.</title>
        <authorList>
            <person name="Zeug M."/>
            <person name="Markovic N."/>
            <person name="Iancu C.V."/>
            <person name="Tripp J."/>
            <person name="Oreb M."/>
            <person name="Choe J.Y."/>
        </authorList>
    </citation>
    <scope>X-RAY CRYSTALLOGRAPHY (1.50 ANGSTROMS)</scope>
</reference>
<proteinExistence type="evidence at protein level"/>
<accession>A0A060TAG5</accession>
<sequence length="231" mass="27210">MTTSYEPWPQLYSHLNGTNEEVLDRMKVAELCKGWSVYRDASEWANFKEMFTPDANIWTTWSGAQTIDSFIQISKDGKDKGAFIMHRECGTLVDLNPKTQRAIGKMKTTITQRFEYEGVPFDIDCDNYFIFFCLKDSNGDWKARWYKVFYVKDKFVPVGVPTAENMEKLAKLFSKENLEQYPWGYQYLAVAQANLGYPIDKKLPTWKNELYHTMYDAMKEWMEGKEIDLHW</sequence>
<evidence type="ECO:0007829" key="5">
    <source>
        <dbReference type="PDB" id="7KD9"/>
    </source>
</evidence>
<keyword evidence="4 5" id="KW-0002">3D-structure</keyword>
<evidence type="ECO:0000259" key="1">
    <source>
        <dbReference type="Pfam" id="PF13577"/>
    </source>
</evidence>
<dbReference type="BRENDA" id="4.1.1.59">
    <property type="organism ID" value="468"/>
</dbReference>
<organism evidence="2">
    <name type="scientific">Blastobotrys adeninivorans</name>
    <name type="common">Yeast</name>
    <name type="synonym">Arxula adeninivorans</name>
    <dbReference type="NCBI Taxonomy" id="409370"/>
    <lineage>
        <taxon>Eukaryota</taxon>
        <taxon>Fungi</taxon>
        <taxon>Dikarya</taxon>
        <taxon>Ascomycota</taxon>
        <taxon>Saccharomycotina</taxon>
        <taxon>Dipodascomycetes</taxon>
        <taxon>Dipodascales</taxon>
        <taxon>Trichomonascaceae</taxon>
        <taxon>Blastobotrys</taxon>
    </lineage>
</organism>
<gene>
    <name evidence="3" type="primary">AGDC1</name>
    <name evidence="2" type="ORF">GNLVRS02_ARAD1C45716g</name>
</gene>
<dbReference type="InterPro" id="IPR037401">
    <property type="entry name" value="SnoaL-like"/>
</dbReference>
<reference evidence="2" key="2">
    <citation type="submission" date="2014-06" db="EMBL/GenBank/DDBJ databases">
        <title>The complete genome of Blastobotrys (Arxula) adeninivorans LS3 - a yeast of biotechnological interest.</title>
        <authorList>
            <person name="Kunze G."/>
            <person name="Gaillardin C."/>
            <person name="Czernicka M."/>
            <person name="Durrens P."/>
            <person name="Martin T."/>
            <person name="Boer E."/>
            <person name="Gabaldon T."/>
            <person name="Cruz J."/>
            <person name="Talla E."/>
            <person name="Marck C."/>
            <person name="Goffeau A."/>
            <person name="Barbe V."/>
            <person name="Baret P."/>
            <person name="Baronian K."/>
            <person name="Beier S."/>
            <person name="Bleykasten C."/>
            <person name="Bode R."/>
            <person name="Casaregola S."/>
            <person name="Despons L."/>
            <person name="Fairhead C."/>
            <person name="Giersberg M."/>
            <person name="Gierski P."/>
            <person name="Hahnel U."/>
            <person name="Hartmann A."/>
            <person name="Jankowska D."/>
            <person name="Jubin C."/>
            <person name="Jung P."/>
            <person name="Lafontaine I."/>
            <person name="Leh-Louis V."/>
            <person name="Lemaire M."/>
            <person name="Marcet-Houben M."/>
            <person name="Mascher M."/>
            <person name="Morel G."/>
            <person name="Richard G.-F."/>
            <person name="Riechen J."/>
            <person name="Sacerdot C."/>
            <person name="Sarkar A."/>
            <person name="Savel G."/>
            <person name="Schacherer J."/>
            <person name="Sherman D."/>
            <person name="Straub M.-L."/>
            <person name="Stein N."/>
            <person name="Thierry A."/>
            <person name="Trautwein-Schult A."/>
            <person name="Westhof E."/>
            <person name="Worch S."/>
            <person name="Dujon B."/>
            <person name="Souciet J.-L."/>
            <person name="Wincker P."/>
            <person name="Scholz U."/>
            <person name="Neuveglise N."/>
        </authorList>
    </citation>
    <scope>NUCLEOTIDE SEQUENCE</scope>
    <source>
        <strain evidence="2">LS3</strain>
    </source>
</reference>
<evidence type="ECO:0000313" key="3">
    <source>
        <dbReference type="EMBL" id="SJN60119.1"/>
    </source>
</evidence>
<feature type="domain" description="SnoaL-like" evidence="1">
    <location>
        <begin position="20"/>
        <end position="119"/>
    </location>
</feature>
<dbReference type="Gene3D" id="3.10.450.50">
    <property type="match status" value="1"/>
</dbReference>
<name>A0A060TAG5_BLAAD</name>
<reference evidence="2" key="1">
    <citation type="submission" date="2014-02" db="EMBL/GenBank/DDBJ databases">
        <authorList>
            <person name="Genoscope - CEA"/>
        </authorList>
    </citation>
    <scope>NUCLEOTIDE SEQUENCE</scope>
    <source>
        <strain evidence="2">LS3</strain>
    </source>
</reference>
<dbReference type="InterPro" id="IPR032710">
    <property type="entry name" value="NTF2-like_dom_sf"/>
</dbReference>
<protein>
    <submittedName>
        <fullName evidence="2">ARAD1C45716p</fullName>
    </submittedName>
    <submittedName>
        <fullName evidence="3">Gallate decarboxylase</fullName>
    </submittedName>
</protein>
<reference evidence="3" key="3">
    <citation type="submission" date="2017-02" db="EMBL/GenBank/DDBJ databases">
        <authorList>
            <person name="Peterson S.W."/>
        </authorList>
    </citation>
    <scope>NUCLEOTIDE SEQUENCE</scope>
</reference>
<dbReference type="Pfam" id="PF13577">
    <property type="entry name" value="SnoaL_4"/>
    <property type="match status" value="1"/>
</dbReference>
<dbReference type="AlphaFoldDB" id="A0A060TAG5"/>
<dbReference type="SUPFAM" id="SSF54427">
    <property type="entry name" value="NTF2-like"/>
    <property type="match status" value="1"/>
</dbReference>
<dbReference type="EMBL" id="LT732573">
    <property type="protein sequence ID" value="SJN60119.1"/>
    <property type="molecule type" value="Genomic_DNA"/>
</dbReference>
<evidence type="ECO:0000313" key="2">
    <source>
        <dbReference type="EMBL" id="CDP35887.1"/>
    </source>
</evidence>
<evidence type="ECO:0007829" key="4">
    <source>
        <dbReference type="PDB" id="6W54"/>
    </source>
</evidence>
<dbReference type="PDB" id="7KD9">
    <property type="method" value="X-ray"/>
    <property type="resolution" value="1.94 A"/>
    <property type="chains" value="A/B/C/D/E/F/G/H/I=1-231"/>
</dbReference>
<dbReference type="SMR" id="A0A060TAG5"/>
<dbReference type="PDB" id="6W54">
    <property type="method" value="X-ray"/>
    <property type="resolution" value="1.50 A"/>
    <property type="chains" value="A=1-231"/>
</dbReference>
<dbReference type="EMBL" id="HG937693">
    <property type="protein sequence ID" value="CDP35887.1"/>
    <property type="molecule type" value="Genomic_DNA"/>
</dbReference>